<evidence type="ECO:0000259" key="3">
    <source>
        <dbReference type="Pfam" id="PF18962"/>
    </source>
</evidence>
<evidence type="ECO:0000313" key="5">
    <source>
        <dbReference type="Proteomes" id="UP000323720"/>
    </source>
</evidence>
<dbReference type="NCBIfam" id="TIGR04183">
    <property type="entry name" value="Por_Secre_tail"/>
    <property type="match status" value="1"/>
</dbReference>
<proteinExistence type="predicted"/>
<reference evidence="4 5" key="1">
    <citation type="submission" date="2019-08" db="EMBL/GenBank/DDBJ databases">
        <title>Genomes of Antarctic Bizionia species.</title>
        <authorList>
            <person name="Bowman J.P."/>
        </authorList>
    </citation>
    <scope>NUCLEOTIDE SEQUENCE [LARGE SCALE GENOMIC DNA]</scope>
    <source>
        <strain evidence="4 5">ADA-4</strain>
    </source>
</reference>
<feature type="chain" id="PRO_5022890309" evidence="2">
    <location>
        <begin position="29"/>
        <end position="1157"/>
    </location>
</feature>
<dbReference type="InterPro" id="IPR026444">
    <property type="entry name" value="Secre_tail"/>
</dbReference>
<keyword evidence="5" id="KW-1185">Reference proteome</keyword>
<keyword evidence="1 2" id="KW-0732">Signal</keyword>
<feature type="signal peptide" evidence="2">
    <location>
        <begin position="1"/>
        <end position="28"/>
    </location>
</feature>
<evidence type="ECO:0000256" key="2">
    <source>
        <dbReference type="SAM" id="SignalP"/>
    </source>
</evidence>
<organism evidence="4 5">
    <name type="scientific">Bizionia myxarmorum</name>
    <dbReference type="NCBI Taxonomy" id="291186"/>
    <lineage>
        <taxon>Bacteria</taxon>
        <taxon>Pseudomonadati</taxon>
        <taxon>Bacteroidota</taxon>
        <taxon>Flavobacteriia</taxon>
        <taxon>Flavobacteriales</taxon>
        <taxon>Flavobacteriaceae</taxon>
        <taxon>Bizionia</taxon>
    </lineage>
</organism>
<accession>A0A5D0R3S6</accession>
<sequence length="1157" mass="122457">MKNEKRGKFLIKGIFMSMFLFICNTANISGQSYPAQNQLPNVSYQPYQQPAAALPGYLDTFTEPLSGSSITRITDSNTFGVTGQRLRHNYSKDQTWNSDETLIKMAGYPAAILDAETYEFLYWSDIPSYGRWSNLQPNIMFGTDGNTFVSHNVNTNRRTLLHTFSDYASVDFGYGEGNQDKFDRYVGLIGKNGNNTTLIVYDILNNVITGTKNIGTNGNQLDWFSVSQLGGFAVAQYKTGGTSATQGIKSYSINMTNERHIYHNPAHGDMGVDQNGKEVIVEYGGESEWNSGFSLYMARLDGQGVTKLFPYINGKGIWGGHISTRNTNRPGWAYISEQCCPTNPVAPAEIFAIKLDNSGTIERYGKHNSAPSTYLHETQVVPNRNGTKMIFASNWNDSRVIGQSGSPSFVLEYPQASQGMTVNAGNDIAICLGQSTNLTAYGTGGTNFSWNTGATTQNIEVNPTETTTYTVTLTNPSGDTISDDVIVTVNPIPVANAGNDVTINSGGSTTLTATGGSTYLWNTNATTAQLTVSPTETTTYTVQVMKNGCSSEDTVIVSVAPLPIEADAGDDVAICYGETVTLTASGGSNYVWSTGEASQSITVSPLSSTNYTVTVSNGQASASDSVLVTVTPLPIANAGNDMTIASGESATLTASGGNSYVWNTGATTASISVSPTQTTTYSAVVTKNNCSSEDTVTVTVETSNPPITASAGDDVTICENTSTILSATGGTSYEWSTGETTSSIEVSPASTTTYYVMVSDGTSSDSDSVVVNVNPLPNVNAGNDMTIVNGESATLTATGGNTYLWNTGETTSSISVNPSQTTTYSVVATQNNCSSEDSVTVTVNPAQTTIEASAGNDVTICKNTSTTLTASGGSSYSWSTGETTQSIEVSPVNTTTYTVVVSEGDASGSASVTVTVSPLPVAVTSSEVTIEYGQFITLSASGGTSYLWSTGETTQQISVSPTFTSVYTVEVSKNGCSVVKDVQVNVVELVYADAGEDVEVCSDSSEDSSATLRATGGLYYQWSTGETTQSITVSPTETTSYEVTVSNGFSVETDSVNVIVNPCLSTMNPTPEDYITEMMVFPNPATSEINVKVSGMSNDTTVRLFDMLGRLIQTEALGVTSNGVVTKKINVSNYPRGMMLVSITQNGKVITKKIILK</sequence>
<dbReference type="Proteomes" id="UP000323720">
    <property type="component" value="Unassembled WGS sequence"/>
</dbReference>
<dbReference type="Pfam" id="PF18962">
    <property type="entry name" value="Por_Secre_tail"/>
    <property type="match status" value="1"/>
</dbReference>
<gene>
    <name evidence="4" type="ORF">ES674_11645</name>
</gene>
<dbReference type="RefSeq" id="WP_148404219.1">
    <property type="nucleotide sequence ID" value="NZ_VSKK01000003.1"/>
</dbReference>
<comment type="caution">
    <text evidence="4">The sequence shown here is derived from an EMBL/GenBank/DDBJ whole genome shotgun (WGS) entry which is preliminary data.</text>
</comment>
<name>A0A5D0R3S6_9FLAO</name>
<evidence type="ECO:0000313" key="4">
    <source>
        <dbReference type="EMBL" id="TYB76240.1"/>
    </source>
</evidence>
<dbReference type="EMBL" id="VSKK01000003">
    <property type="protein sequence ID" value="TYB76240.1"/>
    <property type="molecule type" value="Genomic_DNA"/>
</dbReference>
<feature type="domain" description="Secretion system C-terminal sorting" evidence="3">
    <location>
        <begin position="1080"/>
        <end position="1155"/>
    </location>
</feature>
<evidence type="ECO:0000256" key="1">
    <source>
        <dbReference type="ARBA" id="ARBA00022729"/>
    </source>
</evidence>
<dbReference type="AlphaFoldDB" id="A0A5D0R3S6"/>
<protein>
    <submittedName>
        <fullName evidence="4">T9SS type A sorting domain-containing protein</fullName>
    </submittedName>
</protein>
<dbReference type="OrthoDB" id="9765926at2"/>